<name>A0A0E9SH72_ANGAN</name>
<evidence type="ECO:0000313" key="1">
    <source>
        <dbReference type="EMBL" id="JAH40612.1"/>
    </source>
</evidence>
<dbReference type="AlphaFoldDB" id="A0A0E9SH72"/>
<proteinExistence type="predicted"/>
<protein>
    <submittedName>
        <fullName evidence="1">Uncharacterized protein</fullName>
    </submittedName>
</protein>
<sequence length="49" mass="5712">MPLILREELATFQPVIGQIGSILHFTPQLQCRVGVVHVHFDNGMRRRHY</sequence>
<accession>A0A0E9SH72</accession>
<reference evidence="1" key="1">
    <citation type="submission" date="2014-11" db="EMBL/GenBank/DDBJ databases">
        <authorList>
            <person name="Amaro Gonzalez C."/>
        </authorList>
    </citation>
    <scope>NUCLEOTIDE SEQUENCE</scope>
</reference>
<organism evidence="1">
    <name type="scientific">Anguilla anguilla</name>
    <name type="common">European freshwater eel</name>
    <name type="synonym">Muraena anguilla</name>
    <dbReference type="NCBI Taxonomy" id="7936"/>
    <lineage>
        <taxon>Eukaryota</taxon>
        <taxon>Metazoa</taxon>
        <taxon>Chordata</taxon>
        <taxon>Craniata</taxon>
        <taxon>Vertebrata</taxon>
        <taxon>Euteleostomi</taxon>
        <taxon>Actinopterygii</taxon>
        <taxon>Neopterygii</taxon>
        <taxon>Teleostei</taxon>
        <taxon>Anguilliformes</taxon>
        <taxon>Anguillidae</taxon>
        <taxon>Anguilla</taxon>
    </lineage>
</organism>
<reference evidence="1" key="2">
    <citation type="journal article" date="2015" name="Fish Shellfish Immunol.">
        <title>Early steps in the European eel (Anguilla anguilla)-Vibrio vulnificus interaction in the gills: Role of the RtxA13 toxin.</title>
        <authorList>
            <person name="Callol A."/>
            <person name="Pajuelo D."/>
            <person name="Ebbesson L."/>
            <person name="Teles M."/>
            <person name="MacKenzie S."/>
            <person name="Amaro C."/>
        </authorList>
    </citation>
    <scope>NUCLEOTIDE SEQUENCE</scope>
</reference>
<dbReference type="EMBL" id="GBXM01067965">
    <property type="protein sequence ID" value="JAH40612.1"/>
    <property type="molecule type" value="Transcribed_RNA"/>
</dbReference>